<dbReference type="InterPro" id="IPR032675">
    <property type="entry name" value="LRR_dom_sf"/>
</dbReference>
<keyword evidence="2" id="KW-1185">Reference proteome</keyword>
<dbReference type="Proteomes" id="UP000824120">
    <property type="component" value="Chromosome 2"/>
</dbReference>
<dbReference type="EMBL" id="JACXVP010000002">
    <property type="protein sequence ID" value="KAG5620791.1"/>
    <property type="molecule type" value="Genomic_DNA"/>
</dbReference>
<dbReference type="Gene3D" id="3.80.10.10">
    <property type="entry name" value="Ribonuclease Inhibitor"/>
    <property type="match status" value="1"/>
</dbReference>
<protein>
    <submittedName>
        <fullName evidence="1">Uncharacterized protein</fullName>
    </submittedName>
</protein>
<dbReference type="PANTHER" id="PTHR31900">
    <property type="entry name" value="F-BOX/RNI SUPERFAMILY PROTEIN-RELATED"/>
    <property type="match status" value="1"/>
</dbReference>
<evidence type="ECO:0000313" key="1">
    <source>
        <dbReference type="EMBL" id="KAG5620791.1"/>
    </source>
</evidence>
<gene>
    <name evidence="1" type="ORF">H5410_006009</name>
</gene>
<dbReference type="InterPro" id="IPR050232">
    <property type="entry name" value="FBL13/AtMIF1-like"/>
</dbReference>
<name>A0A9J6A9Z7_SOLCO</name>
<dbReference type="OrthoDB" id="1300531at2759"/>
<dbReference type="SUPFAM" id="SSF52058">
    <property type="entry name" value="L domain-like"/>
    <property type="match status" value="1"/>
</dbReference>
<sequence length="290" mass="33853">MDNALPLLTSSKIKKFTLHFIAQRALSNYSSKPDKCLQIALNKKVEDFDLKVWHSYDFFGFYLDSDRIPEDRIFNWTSLKSLTLSSMLLCEEHIEQISSNCHQLESFKLCEFYGFHHLHLTFQKCTRLELIDHNHPPDYMGGECYFEIVAPYVQHLKISGKFYGVEIRLGDLSSLIHADLTYDLYHFHGSDELIDKSIVKDHLTSIISMLMLHKEDVSLPLLLNSIPCLEKLTIFPIEDCLFIYYWCKDMDVLEDKYENIFLGSLQNLTTLKVILPFSIFIKNDSTEIMI</sequence>
<comment type="caution">
    <text evidence="1">The sequence shown here is derived from an EMBL/GenBank/DDBJ whole genome shotgun (WGS) entry which is preliminary data.</text>
</comment>
<evidence type="ECO:0000313" key="2">
    <source>
        <dbReference type="Proteomes" id="UP000824120"/>
    </source>
</evidence>
<reference evidence="1 2" key="1">
    <citation type="submission" date="2020-09" db="EMBL/GenBank/DDBJ databases">
        <title>De no assembly of potato wild relative species, Solanum commersonii.</title>
        <authorList>
            <person name="Cho K."/>
        </authorList>
    </citation>
    <scope>NUCLEOTIDE SEQUENCE [LARGE SCALE GENOMIC DNA]</scope>
    <source>
        <strain evidence="1">LZ3.2</strain>
        <tissue evidence="1">Leaf</tissue>
    </source>
</reference>
<accession>A0A9J6A9Z7</accession>
<dbReference type="AlphaFoldDB" id="A0A9J6A9Z7"/>
<proteinExistence type="predicted"/>
<organism evidence="1 2">
    <name type="scientific">Solanum commersonii</name>
    <name type="common">Commerson's wild potato</name>
    <name type="synonym">Commerson's nightshade</name>
    <dbReference type="NCBI Taxonomy" id="4109"/>
    <lineage>
        <taxon>Eukaryota</taxon>
        <taxon>Viridiplantae</taxon>
        <taxon>Streptophyta</taxon>
        <taxon>Embryophyta</taxon>
        <taxon>Tracheophyta</taxon>
        <taxon>Spermatophyta</taxon>
        <taxon>Magnoliopsida</taxon>
        <taxon>eudicotyledons</taxon>
        <taxon>Gunneridae</taxon>
        <taxon>Pentapetalae</taxon>
        <taxon>asterids</taxon>
        <taxon>lamiids</taxon>
        <taxon>Solanales</taxon>
        <taxon>Solanaceae</taxon>
        <taxon>Solanoideae</taxon>
        <taxon>Solaneae</taxon>
        <taxon>Solanum</taxon>
    </lineage>
</organism>
<dbReference type="PANTHER" id="PTHR31900:SF34">
    <property type="entry name" value="EMB|CAB62440.1-RELATED"/>
    <property type="match status" value="1"/>
</dbReference>